<protein>
    <submittedName>
        <fullName evidence="1">Uncharacterized protein</fullName>
    </submittedName>
</protein>
<keyword evidence="2" id="KW-1185">Reference proteome</keyword>
<name>A0AAV4SQM0_CAEEX</name>
<sequence length="122" mass="13943">MLRRHYYSFHNPKKTAPSMGTALDIYHVKTYRYTKPSKPHSRSSIFQKTHSQRYTRLCRNRMRRKADSILALCPAKLAKGGALEVTSAIVRDVLSRSHISSTVFFAVMAIGQLVPRPRLPSK</sequence>
<evidence type="ECO:0000313" key="1">
    <source>
        <dbReference type="EMBL" id="GIY35511.1"/>
    </source>
</evidence>
<evidence type="ECO:0000313" key="2">
    <source>
        <dbReference type="Proteomes" id="UP001054945"/>
    </source>
</evidence>
<dbReference type="EMBL" id="BPLR01009921">
    <property type="protein sequence ID" value="GIY35511.1"/>
    <property type="molecule type" value="Genomic_DNA"/>
</dbReference>
<reference evidence="1 2" key="1">
    <citation type="submission" date="2021-06" db="EMBL/GenBank/DDBJ databases">
        <title>Caerostris extrusa draft genome.</title>
        <authorList>
            <person name="Kono N."/>
            <person name="Arakawa K."/>
        </authorList>
    </citation>
    <scope>NUCLEOTIDE SEQUENCE [LARGE SCALE GENOMIC DNA]</scope>
</reference>
<proteinExistence type="predicted"/>
<accession>A0AAV4SQM0</accession>
<dbReference type="Proteomes" id="UP001054945">
    <property type="component" value="Unassembled WGS sequence"/>
</dbReference>
<comment type="caution">
    <text evidence="1">The sequence shown here is derived from an EMBL/GenBank/DDBJ whole genome shotgun (WGS) entry which is preliminary data.</text>
</comment>
<organism evidence="1 2">
    <name type="scientific">Caerostris extrusa</name>
    <name type="common">Bark spider</name>
    <name type="synonym">Caerostris bankana</name>
    <dbReference type="NCBI Taxonomy" id="172846"/>
    <lineage>
        <taxon>Eukaryota</taxon>
        <taxon>Metazoa</taxon>
        <taxon>Ecdysozoa</taxon>
        <taxon>Arthropoda</taxon>
        <taxon>Chelicerata</taxon>
        <taxon>Arachnida</taxon>
        <taxon>Araneae</taxon>
        <taxon>Araneomorphae</taxon>
        <taxon>Entelegynae</taxon>
        <taxon>Araneoidea</taxon>
        <taxon>Araneidae</taxon>
        <taxon>Caerostris</taxon>
    </lineage>
</organism>
<gene>
    <name evidence="1" type="ORF">CEXT_150991</name>
</gene>
<dbReference type="AlphaFoldDB" id="A0AAV4SQM0"/>